<dbReference type="AlphaFoldDB" id="F7GUU9"/>
<dbReference type="PANTHER" id="PTHR24329">
    <property type="entry name" value="HOMEOBOX PROTEIN ARISTALESS"/>
    <property type="match status" value="1"/>
</dbReference>
<dbReference type="InterPro" id="IPR017970">
    <property type="entry name" value="Homeobox_CS"/>
</dbReference>
<evidence type="ECO:0000313" key="10">
    <source>
        <dbReference type="Proteomes" id="UP000008225"/>
    </source>
</evidence>
<dbReference type="eggNOG" id="KOG0490">
    <property type="taxonomic scope" value="Eukaryota"/>
</dbReference>
<evidence type="ECO:0000313" key="9">
    <source>
        <dbReference type="Ensembl" id="ENSCJAP00000015208.4"/>
    </source>
</evidence>
<evidence type="ECO:0000256" key="1">
    <source>
        <dbReference type="ARBA" id="ARBA00004123"/>
    </source>
</evidence>
<reference evidence="9" key="2">
    <citation type="submission" date="2025-08" db="UniProtKB">
        <authorList>
            <consortium name="Ensembl"/>
        </authorList>
    </citation>
    <scope>IDENTIFICATION</scope>
</reference>
<evidence type="ECO:0000256" key="6">
    <source>
        <dbReference type="RuleBase" id="RU000682"/>
    </source>
</evidence>
<proteinExistence type="predicted"/>
<dbReference type="InterPro" id="IPR009057">
    <property type="entry name" value="Homeodomain-like_sf"/>
</dbReference>
<reference evidence="9" key="1">
    <citation type="submission" date="2009-03" db="EMBL/GenBank/DDBJ databases">
        <authorList>
            <person name="Warren W."/>
            <person name="Ye L."/>
            <person name="Minx P."/>
            <person name="Worley K."/>
            <person name="Gibbs R."/>
            <person name="Wilson R.K."/>
        </authorList>
    </citation>
    <scope>NUCLEOTIDE SEQUENCE [LARGE SCALE GENOMIC DNA]</scope>
</reference>
<dbReference type="GO" id="GO:0000977">
    <property type="term" value="F:RNA polymerase II transcription regulatory region sequence-specific DNA binding"/>
    <property type="evidence" value="ECO:0007669"/>
    <property type="project" value="Ensembl"/>
</dbReference>
<dbReference type="GO" id="GO:0005737">
    <property type="term" value="C:cytoplasm"/>
    <property type="evidence" value="ECO:0007669"/>
    <property type="project" value="Ensembl"/>
</dbReference>
<dbReference type="Pfam" id="PF00046">
    <property type="entry name" value="Homeodomain"/>
    <property type="match status" value="1"/>
</dbReference>
<dbReference type="SMART" id="SM00389">
    <property type="entry name" value="HOX"/>
    <property type="match status" value="1"/>
</dbReference>
<dbReference type="KEGG" id="cjc:100389170"/>
<dbReference type="Proteomes" id="UP000008225">
    <property type="component" value="Chromosome X"/>
</dbReference>
<dbReference type="GO" id="GO:0001227">
    <property type="term" value="F:DNA-binding transcription repressor activity, RNA polymerase II-specific"/>
    <property type="evidence" value="ECO:0007669"/>
    <property type="project" value="Ensembl"/>
</dbReference>
<keyword evidence="2 5" id="KW-0238">DNA-binding</keyword>
<feature type="region of interest" description="Disordered" evidence="7">
    <location>
        <begin position="42"/>
        <end position="128"/>
    </location>
</feature>
<evidence type="ECO:0000259" key="8">
    <source>
        <dbReference type="PROSITE" id="PS50071"/>
    </source>
</evidence>
<dbReference type="InterPro" id="IPR001356">
    <property type="entry name" value="HD"/>
</dbReference>
<dbReference type="PROSITE" id="PS50071">
    <property type="entry name" value="HOMEOBOX_2"/>
    <property type="match status" value="1"/>
</dbReference>
<evidence type="ECO:0000256" key="4">
    <source>
        <dbReference type="ARBA" id="ARBA00023242"/>
    </source>
</evidence>
<dbReference type="HOGENOM" id="CLU_044595_0_0_1"/>
<reference evidence="9" key="3">
    <citation type="submission" date="2025-09" db="UniProtKB">
        <authorList>
            <consortium name="Ensembl"/>
        </authorList>
    </citation>
    <scope>IDENTIFICATION</scope>
</reference>
<comment type="subcellular location">
    <subcellularLocation>
        <location evidence="1 5 6">Nucleus</location>
    </subcellularLocation>
</comment>
<keyword evidence="3 5" id="KW-0371">Homeobox</keyword>
<dbReference type="PROSITE" id="PS00027">
    <property type="entry name" value="HOMEOBOX_1"/>
    <property type="match status" value="1"/>
</dbReference>
<evidence type="ECO:0000256" key="2">
    <source>
        <dbReference type="ARBA" id="ARBA00023125"/>
    </source>
</evidence>
<dbReference type="Gene3D" id="1.10.10.60">
    <property type="entry name" value="Homeodomain-like"/>
    <property type="match status" value="1"/>
</dbReference>
<evidence type="ECO:0000256" key="7">
    <source>
        <dbReference type="SAM" id="MobiDB-lite"/>
    </source>
</evidence>
<dbReference type="SUPFAM" id="SSF46689">
    <property type="entry name" value="Homeodomain-like"/>
    <property type="match status" value="1"/>
</dbReference>
<dbReference type="STRING" id="9483.ENSCJAP00000015208"/>
<dbReference type="OMA" id="FDEAQYP"/>
<evidence type="ECO:0000256" key="5">
    <source>
        <dbReference type="PROSITE-ProRule" id="PRU00108"/>
    </source>
</evidence>
<feature type="compositionally biased region" description="Low complexity" evidence="7">
    <location>
        <begin position="88"/>
        <end position="109"/>
    </location>
</feature>
<feature type="domain" description="Homeobox" evidence="8">
    <location>
        <begin position="125"/>
        <end position="185"/>
    </location>
</feature>
<dbReference type="Ensembl" id="ENSCJAT00000016051.5">
    <property type="protein sequence ID" value="ENSCJAP00000015208.4"/>
    <property type="gene ID" value="ENSCJAG00000008237.5"/>
</dbReference>
<dbReference type="PANTHER" id="PTHR24329:SF545">
    <property type="entry name" value="HOMEOBOX PROTEIN ESX1"/>
    <property type="match status" value="1"/>
</dbReference>
<feature type="DNA-binding region" description="Homeobox" evidence="5">
    <location>
        <begin position="127"/>
        <end position="186"/>
    </location>
</feature>
<keyword evidence="10" id="KW-1185">Reference proteome</keyword>
<gene>
    <name evidence="9" type="primary">ESX1</name>
</gene>
<name>F7GUU9_CALJA</name>
<dbReference type="GO" id="GO:0016607">
    <property type="term" value="C:nuclear speck"/>
    <property type="evidence" value="ECO:0007669"/>
    <property type="project" value="Ensembl"/>
</dbReference>
<dbReference type="FunCoup" id="F7GUU9">
    <property type="interactions" value="62"/>
</dbReference>
<dbReference type="GeneID" id="100389170"/>
<sequence length="297" mass="32505">MEFRRGCTHSDTGYRSLVVGEDTEENGEKLTVTLLMAVGGEDEEYACSEPEYRAEAENILGTEGSVPSDDQNGEGGYRHQPEQPQEEPPQAAAEGPQPEEGPQAAEGPQLAEGPQAAEGPQLPERRRRRRRTRFTQFQLQELENFFQEVQYPDIATREILAGHLDLAEDRVQIWFQNRRAKWRRNQRMLMRNMAAAPPDPPVEVILGAPPDAVPVLDPAWCVHLAPQPPRPPVAPVPPMAPMPAGPPMADGAPMAPMPPGPPVVPMPPGAPMPHIGLAPVGIAWAPVINGYYVDPFV</sequence>
<keyword evidence="4 5" id="KW-0539">Nucleus</keyword>
<dbReference type="RefSeq" id="XP_002763220.1">
    <property type="nucleotide sequence ID" value="XM_002763174.5"/>
</dbReference>
<dbReference type="GO" id="GO:0051726">
    <property type="term" value="P:regulation of cell cycle"/>
    <property type="evidence" value="ECO:0007669"/>
    <property type="project" value="Ensembl"/>
</dbReference>
<dbReference type="FunFam" id="1.10.10.60:FF:000361">
    <property type="entry name" value="ESX homeobox 1"/>
    <property type="match status" value="1"/>
</dbReference>
<dbReference type="CDD" id="cd00086">
    <property type="entry name" value="homeodomain"/>
    <property type="match status" value="1"/>
</dbReference>
<dbReference type="InterPro" id="IPR050649">
    <property type="entry name" value="Paired_Homeobox_TFs"/>
</dbReference>
<evidence type="ECO:0000256" key="3">
    <source>
        <dbReference type="ARBA" id="ARBA00023155"/>
    </source>
</evidence>
<organism evidence="9 10">
    <name type="scientific">Callithrix jacchus</name>
    <name type="common">White-tufted-ear marmoset</name>
    <name type="synonym">Simia Jacchus</name>
    <dbReference type="NCBI Taxonomy" id="9483"/>
    <lineage>
        <taxon>Eukaryota</taxon>
        <taxon>Metazoa</taxon>
        <taxon>Chordata</taxon>
        <taxon>Craniata</taxon>
        <taxon>Vertebrata</taxon>
        <taxon>Euteleostomi</taxon>
        <taxon>Mammalia</taxon>
        <taxon>Eutheria</taxon>
        <taxon>Euarchontoglires</taxon>
        <taxon>Primates</taxon>
        <taxon>Haplorrhini</taxon>
        <taxon>Platyrrhini</taxon>
        <taxon>Cebidae</taxon>
        <taxon>Callitrichinae</taxon>
        <taxon>Callithrix</taxon>
        <taxon>Callithrix</taxon>
    </lineage>
</organism>
<dbReference type="OrthoDB" id="6159439at2759"/>
<dbReference type="InParanoid" id="F7GUU9"/>
<protein>
    <submittedName>
        <fullName evidence="9">ESX homeobox 1</fullName>
    </submittedName>
</protein>
<accession>F7GUU9</accession>
<dbReference type="CTD" id="80712"/>
<dbReference type="GeneTree" id="ENSGT00940000163297"/>